<dbReference type="Proteomes" id="UP001530400">
    <property type="component" value="Unassembled WGS sequence"/>
</dbReference>
<name>A0ABD3N3F4_9STRA</name>
<feature type="compositionally biased region" description="Polar residues" evidence="1">
    <location>
        <begin position="606"/>
        <end position="629"/>
    </location>
</feature>
<dbReference type="EMBL" id="JALLPJ020001305">
    <property type="protein sequence ID" value="KAL3770674.1"/>
    <property type="molecule type" value="Genomic_DNA"/>
</dbReference>
<evidence type="ECO:0000313" key="3">
    <source>
        <dbReference type="Proteomes" id="UP001530400"/>
    </source>
</evidence>
<proteinExistence type="predicted"/>
<comment type="caution">
    <text evidence="2">The sequence shown here is derived from an EMBL/GenBank/DDBJ whole genome shotgun (WGS) entry which is preliminary data.</text>
</comment>
<reference evidence="2 3" key="1">
    <citation type="submission" date="2024-10" db="EMBL/GenBank/DDBJ databases">
        <title>Updated reference genomes for cyclostephanoid diatoms.</title>
        <authorList>
            <person name="Roberts W.R."/>
            <person name="Alverson A.J."/>
        </authorList>
    </citation>
    <scope>NUCLEOTIDE SEQUENCE [LARGE SCALE GENOMIC DNA]</scope>
    <source>
        <strain evidence="2 3">AJA010-31</strain>
    </source>
</reference>
<dbReference type="PANTHER" id="PTHR33683:SF46">
    <property type="entry name" value="SUSHI DOMAIN-CONTAINING PROTEIN"/>
    <property type="match status" value="1"/>
</dbReference>
<dbReference type="PANTHER" id="PTHR33683">
    <property type="entry name" value="1, PUTATIVE-RELATED"/>
    <property type="match status" value="1"/>
</dbReference>
<evidence type="ECO:0000256" key="1">
    <source>
        <dbReference type="SAM" id="MobiDB-lite"/>
    </source>
</evidence>
<protein>
    <submittedName>
        <fullName evidence="2">Uncharacterized protein</fullName>
    </submittedName>
</protein>
<sequence>MPIGKSTLLGYMLSKVFYTDPNARKLVDSSYSGLESLDIDDITCRLTNATVSVVDELGFVISSQSVSSACSQSSVSLSFNLTTTFSRVSGEPGWCLDSFGHYYSYVRQDVWSNSTASECGAWCLQHPSSLIGFDFYNDPSNEGNECYCLFSGDIPDSIGTYEPQYAKVSLGEMGVGPITSVSGDSNMFCYRNDNNVPVAGCSEDNQCASGKSCAVDVCISGHCSYYIQETEECCGDLVCGGGEASDCSDCELTTISNPSCSGEECVTPKGVMFDVMSSQGIVINGLTIQLYNGTNNIAVYTTAGSYSDAPTDPSQWVRIYTNSFATLDGAFVTLDVGDVEVGAGTVVAFYVTSTERLMAGRLSEQDPSDDVVTLLGPTRYVHSGGGLFGSDYYNVTWVGNVTYSVSEESAASFDGALGGPFCDFYSSQCSSVNLLNGRGYMEGGYESNQPNTIDGCADGSYGLYREDESIDKIVVRSGGIDGSGSGSDLEAGKLATIVATVYVYNNGSENFADFYCTHNAYAPNWVFLGTVQPTQGGLQDLMMEYTVPDGDIQAVSVSLRNMGDATNCNYGGYNERDDLAFAVVSSTEPSGQPSSEPSSFPSGNPTGQPTMSSSKVPTTIPSNLPSPSL</sequence>
<organism evidence="2 3">
    <name type="scientific">Cyclotella atomus</name>
    <dbReference type="NCBI Taxonomy" id="382360"/>
    <lineage>
        <taxon>Eukaryota</taxon>
        <taxon>Sar</taxon>
        <taxon>Stramenopiles</taxon>
        <taxon>Ochrophyta</taxon>
        <taxon>Bacillariophyta</taxon>
        <taxon>Coscinodiscophyceae</taxon>
        <taxon>Thalassiosirophycidae</taxon>
        <taxon>Stephanodiscales</taxon>
        <taxon>Stephanodiscaceae</taxon>
        <taxon>Cyclotella</taxon>
    </lineage>
</organism>
<feature type="compositionally biased region" description="Low complexity" evidence="1">
    <location>
        <begin position="585"/>
        <end position="605"/>
    </location>
</feature>
<feature type="region of interest" description="Disordered" evidence="1">
    <location>
        <begin position="584"/>
        <end position="629"/>
    </location>
</feature>
<dbReference type="AlphaFoldDB" id="A0ABD3N3F4"/>
<evidence type="ECO:0000313" key="2">
    <source>
        <dbReference type="EMBL" id="KAL3770674.1"/>
    </source>
</evidence>
<keyword evidence="3" id="KW-1185">Reference proteome</keyword>
<gene>
    <name evidence="2" type="ORF">ACHAWO_012935</name>
</gene>
<accession>A0ABD3N3F4</accession>